<keyword evidence="5" id="KW-0521">NADP</keyword>
<feature type="domain" description="DUS-like FMN-binding" evidence="8">
    <location>
        <begin position="27"/>
        <end position="365"/>
    </location>
</feature>
<dbReference type="SUPFAM" id="SSF51395">
    <property type="entry name" value="FMN-linked oxidoreductases"/>
    <property type="match status" value="1"/>
</dbReference>
<dbReference type="InterPro" id="IPR018517">
    <property type="entry name" value="tRNA_hU_synthase_CS"/>
</dbReference>
<evidence type="ECO:0000256" key="5">
    <source>
        <dbReference type="ARBA" id="ARBA00022857"/>
    </source>
</evidence>
<dbReference type="PROSITE" id="PS01136">
    <property type="entry name" value="UPF0034"/>
    <property type="match status" value="1"/>
</dbReference>
<keyword evidence="3" id="KW-0288">FMN</keyword>
<evidence type="ECO:0000313" key="9">
    <source>
        <dbReference type="EMBL" id="SDT90385.1"/>
    </source>
</evidence>
<name>A0ABY0V6H1_9ACTO</name>
<feature type="region of interest" description="Disordered" evidence="7">
    <location>
        <begin position="372"/>
        <end position="421"/>
    </location>
</feature>
<dbReference type="InterPro" id="IPR013785">
    <property type="entry name" value="Aldolase_TIM"/>
</dbReference>
<reference evidence="9 10" key="1">
    <citation type="submission" date="2016-10" db="EMBL/GenBank/DDBJ databases">
        <authorList>
            <person name="Varghese N."/>
            <person name="Submissions S."/>
        </authorList>
    </citation>
    <scope>NUCLEOTIDE SEQUENCE [LARGE SCALE GENOMIC DNA]</scope>
    <source>
        <strain evidence="9 10">DSM 9169</strain>
    </source>
</reference>
<dbReference type="InterPro" id="IPR004652">
    <property type="entry name" value="DusB-like"/>
</dbReference>
<keyword evidence="4" id="KW-0819">tRNA processing</keyword>
<protein>
    <submittedName>
        <fullName evidence="9">TIM-barrel protein, nifR3 family</fullName>
    </submittedName>
</protein>
<dbReference type="Gene3D" id="1.10.1200.80">
    <property type="entry name" value="Putative flavin oxidoreducatase, domain 2"/>
    <property type="match status" value="1"/>
</dbReference>
<evidence type="ECO:0000256" key="6">
    <source>
        <dbReference type="ARBA" id="ARBA00023002"/>
    </source>
</evidence>
<dbReference type="PANTHER" id="PTHR45846">
    <property type="entry name" value="TRNA-DIHYDROURIDINE(47) SYNTHASE [NAD(P)(+)]-LIKE"/>
    <property type="match status" value="1"/>
</dbReference>
<gene>
    <name evidence="9" type="ORF">SAMN04489714_0740</name>
</gene>
<comment type="cofactor">
    <cofactor evidence="1">
        <name>FMN</name>
        <dbReference type="ChEBI" id="CHEBI:58210"/>
    </cofactor>
</comment>
<dbReference type="Pfam" id="PF01207">
    <property type="entry name" value="Dus"/>
    <property type="match status" value="1"/>
</dbReference>
<keyword evidence="2" id="KW-0285">Flavoprotein</keyword>
<dbReference type="EMBL" id="LT629792">
    <property type="protein sequence ID" value="SDT90385.1"/>
    <property type="molecule type" value="Genomic_DNA"/>
</dbReference>
<dbReference type="RefSeq" id="WP_074026151.1">
    <property type="nucleotide sequence ID" value="NZ_LT629792.1"/>
</dbReference>
<dbReference type="Proteomes" id="UP000198976">
    <property type="component" value="Chromosome I"/>
</dbReference>
<dbReference type="CDD" id="cd02801">
    <property type="entry name" value="DUS_like_FMN"/>
    <property type="match status" value="1"/>
</dbReference>
<dbReference type="NCBIfam" id="TIGR00737">
    <property type="entry name" value="nifR3_yhdG"/>
    <property type="match status" value="1"/>
</dbReference>
<dbReference type="InterPro" id="IPR024036">
    <property type="entry name" value="tRNA-dHydroUridine_Synthase_C"/>
</dbReference>
<feature type="compositionally biased region" description="Basic and acidic residues" evidence="7">
    <location>
        <begin position="403"/>
        <end position="415"/>
    </location>
</feature>
<organism evidence="9 10">
    <name type="scientific">Schaalia radingae</name>
    <dbReference type="NCBI Taxonomy" id="131110"/>
    <lineage>
        <taxon>Bacteria</taxon>
        <taxon>Bacillati</taxon>
        <taxon>Actinomycetota</taxon>
        <taxon>Actinomycetes</taxon>
        <taxon>Actinomycetales</taxon>
        <taxon>Actinomycetaceae</taxon>
        <taxon>Schaalia</taxon>
    </lineage>
</organism>
<evidence type="ECO:0000313" key="10">
    <source>
        <dbReference type="Proteomes" id="UP000198976"/>
    </source>
</evidence>
<proteinExistence type="predicted"/>
<dbReference type="Gene3D" id="3.20.20.70">
    <property type="entry name" value="Aldolase class I"/>
    <property type="match status" value="1"/>
</dbReference>
<accession>A0ABY0V6H1</accession>
<sequence>MTLLPVQCAPAFAPVAVGPIQLWSPVILAPMAGVTNVPFRRLCRRFGEEGLPEHLRPAPDGQAHPRPRIDAPAGLYVTEMVTSRALVEGNQRTLDMVRVDPEERVRSIQLYGVDPDVMAAATRLLVEQDLADHVDLNFGCPVPKVTRKGGGAALPYKRDLFASLVGAVVRAADDAGRTVGRDIPVTIKMRIGIDDGHVTYLDAARIAQQAGVAGIALHARTQHQYYSGAAQWQAIARLRDVVREDIPVFGNGDIFSGDDARAMMDSTGCNAVVIGRGAQGRPWLFRELVAALHGHPLPPPPTLRQITPIIEQHARWQVEEMADEYRAMRHLRAHIGWYLRGFAIGGPSRQALNLVSSLEELHERLMDLDLDQPFPSAAQGSRGRAGHEKKPHLPDGWLNSRTLTDDERQHLHLAEDDASGG</sequence>
<keyword evidence="10" id="KW-1185">Reference proteome</keyword>
<dbReference type="InterPro" id="IPR035587">
    <property type="entry name" value="DUS-like_FMN-bd"/>
</dbReference>
<dbReference type="PANTHER" id="PTHR45846:SF1">
    <property type="entry name" value="TRNA-DIHYDROURIDINE(47) SYNTHASE [NAD(P)(+)]-LIKE"/>
    <property type="match status" value="1"/>
</dbReference>
<evidence type="ECO:0000256" key="2">
    <source>
        <dbReference type="ARBA" id="ARBA00022630"/>
    </source>
</evidence>
<evidence type="ECO:0000259" key="8">
    <source>
        <dbReference type="Pfam" id="PF01207"/>
    </source>
</evidence>
<evidence type="ECO:0000256" key="3">
    <source>
        <dbReference type="ARBA" id="ARBA00022643"/>
    </source>
</evidence>
<keyword evidence="6" id="KW-0560">Oxidoreductase</keyword>
<evidence type="ECO:0000256" key="7">
    <source>
        <dbReference type="SAM" id="MobiDB-lite"/>
    </source>
</evidence>
<evidence type="ECO:0000256" key="1">
    <source>
        <dbReference type="ARBA" id="ARBA00001917"/>
    </source>
</evidence>
<evidence type="ECO:0000256" key="4">
    <source>
        <dbReference type="ARBA" id="ARBA00022694"/>
    </source>
</evidence>